<accession>A0A0D1KUC0</accession>
<dbReference type="EMBL" id="JXBC01000007">
    <property type="protein sequence ID" value="KIU09842.1"/>
    <property type="molecule type" value="Genomic_DNA"/>
</dbReference>
<evidence type="ECO:0000313" key="3">
    <source>
        <dbReference type="Proteomes" id="UP000032247"/>
    </source>
</evidence>
<reference evidence="2 3" key="1">
    <citation type="submission" date="2014-12" db="EMBL/GenBank/DDBJ databases">
        <title>Comparative genome analysis of Bacillus coagulans HM-08, Clostridium butyricum HM-68, Bacillus subtilis HM-66 and Bacillus licheniformis BL-09.</title>
        <authorList>
            <person name="Zhang H."/>
        </authorList>
    </citation>
    <scope>NUCLEOTIDE SEQUENCE [LARGE SCALE GENOMIC DNA]</scope>
    <source>
        <strain evidence="2 3">HM-66</strain>
    </source>
</reference>
<dbReference type="InterPro" id="IPR024559">
    <property type="entry name" value="DUF3846"/>
</dbReference>
<dbReference type="Proteomes" id="UP000032247">
    <property type="component" value="Unassembled WGS sequence"/>
</dbReference>
<organism evidence="2 3">
    <name type="scientific">Bacillus subtilis</name>
    <dbReference type="NCBI Taxonomy" id="1423"/>
    <lineage>
        <taxon>Bacteria</taxon>
        <taxon>Bacillati</taxon>
        <taxon>Bacillota</taxon>
        <taxon>Bacilli</taxon>
        <taxon>Bacillales</taxon>
        <taxon>Bacillaceae</taxon>
        <taxon>Bacillus</taxon>
    </lineage>
</organism>
<proteinExistence type="predicted"/>
<dbReference type="Pfam" id="PF12957">
    <property type="entry name" value="DUF3846"/>
    <property type="match status" value="1"/>
</dbReference>
<name>A0A0D1KUC0_BACIU</name>
<dbReference type="AlphaFoldDB" id="A0A0D1KUC0"/>
<dbReference type="PATRIC" id="fig|1423.173.peg.3692"/>
<evidence type="ECO:0000313" key="2">
    <source>
        <dbReference type="EMBL" id="KIU09842.1"/>
    </source>
</evidence>
<comment type="caution">
    <text evidence="2">The sequence shown here is derived from an EMBL/GenBank/DDBJ whole genome shotgun (WGS) entry which is preliminary data.</text>
</comment>
<evidence type="ECO:0000259" key="1">
    <source>
        <dbReference type="Pfam" id="PF12957"/>
    </source>
</evidence>
<protein>
    <recommendedName>
        <fullName evidence="1">DUF3846 domain-containing protein</fullName>
    </recommendedName>
</protein>
<feature type="domain" description="DUF3846" evidence="1">
    <location>
        <begin position="4"/>
        <end position="98"/>
    </location>
</feature>
<gene>
    <name evidence="2" type="ORF">SC09_contig10orf00014</name>
</gene>
<sequence>MKQIILFDHQDNRFAELPPTLEERKKLIGANSLGYVRTGLNNNIDIWFDKDGFYSSQYLCKITENGKTHCINGSFFVASVNDDGETVGLTSEQIGEFSTYGYKYWEKEK</sequence>